<feature type="domain" description="Homeobox" evidence="8">
    <location>
        <begin position="35"/>
        <end position="95"/>
    </location>
</feature>
<feature type="DNA-binding region" description="Homeobox" evidence="5">
    <location>
        <begin position="37"/>
        <end position="96"/>
    </location>
</feature>
<dbReference type="EMBL" id="GBHO01028664">
    <property type="protein sequence ID" value="JAG14940.1"/>
    <property type="molecule type" value="Transcribed_RNA"/>
</dbReference>
<evidence type="ECO:0000313" key="11">
    <source>
        <dbReference type="EMBL" id="JAQ15993.1"/>
    </source>
</evidence>
<evidence type="ECO:0000256" key="1">
    <source>
        <dbReference type="ARBA" id="ARBA00004123"/>
    </source>
</evidence>
<keyword evidence="3 5" id="KW-0371">Homeobox</keyword>
<reference evidence="11" key="3">
    <citation type="journal article" date="2016" name="Gigascience">
        <title>De novo construction of an expanded transcriptome assembly for the western tarnished plant bug, Lygus hesperus.</title>
        <authorList>
            <person name="Tassone E.E."/>
            <person name="Geib S.M."/>
            <person name="Hall B."/>
            <person name="Fabrick J.A."/>
            <person name="Brent C.S."/>
            <person name="Hull J.J."/>
        </authorList>
    </citation>
    <scope>NUCLEOTIDE SEQUENCE</scope>
</reference>
<dbReference type="InterPro" id="IPR000047">
    <property type="entry name" value="HTH_motif"/>
</dbReference>
<reference evidence="9" key="1">
    <citation type="journal article" date="2014" name="PLoS ONE">
        <title>Transcriptome-Based Identification of ABC Transporters in the Western Tarnished Plant Bug Lygus hesperus.</title>
        <authorList>
            <person name="Hull J.J."/>
            <person name="Chaney K."/>
            <person name="Geib S.M."/>
            <person name="Fabrick J.A."/>
            <person name="Brent C.S."/>
            <person name="Walsh D."/>
            <person name="Lavine L.C."/>
        </authorList>
    </citation>
    <scope>NUCLEOTIDE SEQUENCE</scope>
</reference>
<evidence type="ECO:0000256" key="6">
    <source>
        <dbReference type="RuleBase" id="RU000682"/>
    </source>
</evidence>
<evidence type="ECO:0000256" key="5">
    <source>
        <dbReference type="PROSITE-ProRule" id="PRU00108"/>
    </source>
</evidence>
<dbReference type="EMBL" id="GDHC01002636">
    <property type="protein sequence ID" value="JAQ15993.1"/>
    <property type="molecule type" value="Transcribed_RNA"/>
</dbReference>
<feature type="region of interest" description="Disordered" evidence="7">
    <location>
        <begin position="1"/>
        <end position="33"/>
    </location>
</feature>
<evidence type="ECO:0000256" key="4">
    <source>
        <dbReference type="ARBA" id="ARBA00023242"/>
    </source>
</evidence>
<dbReference type="GO" id="GO:0003677">
    <property type="term" value="F:DNA binding"/>
    <property type="evidence" value="ECO:0007669"/>
    <property type="project" value="UniProtKB-UniRule"/>
</dbReference>
<dbReference type="InterPro" id="IPR001356">
    <property type="entry name" value="HD"/>
</dbReference>
<name>A0A0A9X4L4_LYGHE</name>
<dbReference type="PROSITE" id="PS00027">
    <property type="entry name" value="HOMEOBOX_1"/>
    <property type="match status" value="1"/>
</dbReference>
<feature type="compositionally biased region" description="Polar residues" evidence="7">
    <location>
        <begin position="1"/>
        <end position="12"/>
    </location>
</feature>
<dbReference type="Pfam" id="PF00046">
    <property type="entry name" value="Homeodomain"/>
    <property type="match status" value="1"/>
</dbReference>
<dbReference type="CDD" id="cd00086">
    <property type="entry name" value="homeodomain"/>
    <property type="match status" value="1"/>
</dbReference>
<evidence type="ECO:0000256" key="2">
    <source>
        <dbReference type="ARBA" id="ARBA00023125"/>
    </source>
</evidence>
<keyword evidence="4 5" id="KW-0539">Nucleus</keyword>
<dbReference type="EMBL" id="GBHO01028665">
    <property type="protein sequence ID" value="JAG14939.1"/>
    <property type="molecule type" value="Transcribed_RNA"/>
</dbReference>
<evidence type="ECO:0000256" key="3">
    <source>
        <dbReference type="ARBA" id="ARBA00023155"/>
    </source>
</evidence>
<evidence type="ECO:0000256" key="7">
    <source>
        <dbReference type="SAM" id="MobiDB-lite"/>
    </source>
</evidence>
<dbReference type="InterPro" id="IPR017970">
    <property type="entry name" value="Homeobox_CS"/>
</dbReference>
<dbReference type="PRINTS" id="PR00024">
    <property type="entry name" value="HOMEOBOX"/>
</dbReference>
<dbReference type="GO" id="GO:0005634">
    <property type="term" value="C:nucleus"/>
    <property type="evidence" value="ECO:0007669"/>
    <property type="project" value="UniProtKB-SubCell"/>
</dbReference>
<sequence>MTTHPAQNNQLSPGVPRIDNHLSPQTPQCIQHHHSQEFRKRVVFCASQLEELDKEFRINKYPNKPRRVTLAQSLGLTEYQVQIWFQNRRQRFKEEQLRAYQPI</sequence>
<dbReference type="PRINTS" id="PR00031">
    <property type="entry name" value="HTHREPRESSR"/>
</dbReference>
<organism evidence="9">
    <name type="scientific">Lygus hesperus</name>
    <name type="common">Western plant bug</name>
    <dbReference type="NCBI Taxonomy" id="30085"/>
    <lineage>
        <taxon>Eukaryota</taxon>
        <taxon>Metazoa</taxon>
        <taxon>Ecdysozoa</taxon>
        <taxon>Arthropoda</taxon>
        <taxon>Hexapoda</taxon>
        <taxon>Insecta</taxon>
        <taxon>Pterygota</taxon>
        <taxon>Neoptera</taxon>
        <taxon>Paraneoptera</taxon>
        <taxon>Hemiptera</taxon>
        <taxon>Heteroptera</taxon>
        <taxon>Panheteroptera</taxon>
        <taxon>Cimicomorpha</taxon>
        <taxon>Miridae</taxon>
        <taxon>Mirini</taxon>
        <taxon>Lygus</taxon>
    </lineage>
</organism>
<dbReference type="PROSITE" id="PS50071">
    <property type="entry name" value="HOMEOBOX_2"/>
    <property type="match status" value="1"/>
</dbReference>
<dbReference type="Gene3D" id="1.10.10.60">
    <property type="entry name" value="Homeodomain-like"/>
    <property type="match status" value="1"/>
</dbReference>
<evidence type="ECO:0000313" key="10">
    <source>
        <dbReference type="EMBL" id="JAG14940.1"/>
    </source>
</evidence>
<keyword evidence="2 5" id="KW-0238">DNA-binding</keyword>
<comment type="subcellular location">
    <subcellularLocation>
        <location evidence="1 5 6">Nucleus</location>
    </subcellularLocation>
</comment>
<accession>A0A0A9X4L4</accession>
<evidence type="ECO:0000259" key="8">
    <source>
        <dbReference type="PROSITE" id="PS50071"/>
    </source>
</evidence>
<gene>
    <name evidence="9" type="primary">HOX3_1</name>
    <name evidence="10" type="synonym">HOX3_0</name>
    <name evidence="10" type="ORF">CM83_34769</name>
    <name evidence="9" type="ORF">CM83_34770</name>
    <name evidence="11" type="ORF">g.59020</name>
</gene>
<dbReference type="SMART" id="SM00389">
    <property type="entry name" value="HOX"/>
    <property type="match status" value="1"/>
</dbReference>
<dbReference type="AlphaFoldDB" id="A0A0A9X4L4"/>
<reference evidence="9" key="2">
    <citation type="submission" date="2014-07" db="EMBL/GenBank/DDBJ databases">
        <authorList>
            <person name="Hull J."/>
        </authorList>
    </citation>
    <scope>NUCLEOTIDE SEQUENCE</scope>
</reference>
<dbReference type="InterPro" id="IPR009057">
    <property type="entry name" value="Homeodomain-like_sf"/>
</dbReference>
<dbReference type="PANTHER" id="PTHR24333">
    <property type="entry name" value="HOMEO BOX HB9 LIKE A-RELATED"/>
    <property type="match status" value="1"/>
</dbReference>
<dbReference type="InterPro" id="IPR050848">
    <property type="entry name" value="Homeobox_TF"/>
</dbReference>
<dbReference type="InterPro" id="IPR020479">
    <property type="entry name" value="HD_metazoa"/>
</dbReference>
<dbReference type="GO" id="GO:0000981">
    <property type="term" value="F:DNA-binding transcription factor activity, RNA polymerase II-specific"/>
    <property type="evidence" value="ECO:0007669"/>
    <property type="project" value="InterPro"/>
</dbReference>
<dbReference type="SUPFAM" id="SSF46689">
    <property type="entry name" value="Homeodomain-like"/>
    <property type="match status" value="1"/>
</dbReference>
<protein>
    <submittedName>
        <fullName evidence="9">Homeobox protein HOX3</fullName>
    </submittedName>
</protein>
<dbReference type="PANTHER" id="PTHR24333:SF5">
    <property type="entry name" value="VENT HOMEOBOX"/>
    <property type="match status" value="1"/>
</dbReference>
<evidence type="ECO:0000313" key="9">
    <source>
        <dbReference type="EMBL" id="JAG14939.1"/>
    </source>
</evidence>
<proteinExistence type="predicted"/>